<comment type="caution">
    <text evidence="2">The sequence shown here is derived from an EMBL/GenBank/DDBJ whole genome shotgun (WGS) entry which is preliminary data.</text>
</comment>
<dbReference type="Proteomes" id="UP000748531">
    <property type="component" value="Unassembled WGS sequence"/>
</dbReference>
<name>A0A8J4T1F1_9TREM</name>
<feature type="region of interest" description="Disordered" evidence="1">
    <location>
        <begin position="1"/>
        <end position="27"/>
    </location>
</feature>
<evidence type="ECO:0000313" key="3">
    <source>
        <dbReference type="Proteomes" id="UP000748531"/>
    </source>
</evidence>
<dbReference type="OrthoDB" id="6263279at2759"/>
<dbReference type="AlphaFoldDB" id="A0A8J4T1F1"/>
<gene>
    <name evidence="2" type="ORF">PHET_07797</name>
</gene>
<accession>A0A8J4T1F1</accession>
<organism evidence="2 3">
    <name type="scientific">Paragonimus heterotremus</name>
    <dbReference type="NCBI Taxonomy" id="100268"/>
    <lineage>
        <taxon>Eukaryota</taxon>
        <taxon>Metazoa</taxon>
        <taxon>Spiralia</taxon>
        <taxon>Lophotrochozoa</taxon>
        <taxon>Platyhelminthes</taxon>
        <taxon>Trematoda</taxon>
        <taxon>Digenea</taxon>
        <taxon>Plagiorchiida</taxon>
        <taxon>Troglotremata</taxon>
        <taxon>Troglotrematidae</taxon>
        <taxon>Paragonimus</taxon>
    </lineage>
</organism>
<evidence type="ECO:0000256" key="1">
    <source>
        <dbReference type="SAM" id="MobiDB-lite"/>
    </source>
</evidence>
<protein>
    <submittedName>
        <fullName evidence="2">Uncharacterized protein</fullName>
    </submittedName>
</protein>
<keyword evidence="3" id="KW-1185">Reference proteome</keyword>
<reference evidence="2" key="1">
    <citation type="submission" date="2019-05" db="EMBL/GenBank/DDBJ databases">
        <title>Annotation for the trematode Paragonimus heterotremus.</title>
        <authorList>
            <person name="Choi Y.-J."/>
        </authorList>
    </citation>
    <scope>NUCLEOTIDE SEQUENCE</scope>
    <source>
        <strain evidence="2">LC</strain>
    </source>
</reference>
<proteinExistence type="predicted"/>
<dbReference type="EMBL" id="LUCH01017316">
    <property type="protein sequence ID" value="KAF5395099.1"/>
    <property type="molecule type" value="Genomic_DNA"/>
</dbReference>
<evidence type="ECO:0000313" key="2">
    <source>
        <dbReference type="EMBL" id="KAF5395099.1"/>
    </source>
</evidence>
<sequence length="73" mass="8000">MLAMDLFPDDSNGPCPDEPMSRTTSTDGPYQHLCIPLDCAGYTLFAGKPMLLINPETYSPDEFGLLIPAHERA</sequence>